<dbReference type="Proteomes" id="UP001159427">
    <property type="component" value="Unassembled WGS sequence"/>
</dbReference>
<keyword evidence="2" id="KW-0678">Repressor</keyword>
<feature type="compositionally biased region" description="Polar residues" evidence="6">
    <location>
        <begin position="1176"/>
        <end position="1187"/>
    </location>
</feature>
<evidence type="ECO:0000256" key="1">
    <source>
        <dbReference type="ARBA" id="ARBA00004123"/>
    </source>
</evidence>
<reference evidence="8 9" key="1">
    <citation type="submission" date="2022-05" db="EMBL/GenBank/DDBJ databases">
        <authorList>
            <consortium name="Genoscope - CEA"/>
            <person name="William W."/>
        </authorList>
    </citation>
    <scope>NUCLEOTIDE SEQUENCE [LARGE SCALE GENOMIC DNA]</scope>
</reference>
<evidence type="ECO:0000313" key="8">
    <source>
        <dbReference type="EMBL" id="CAH3014324.1"/>
    </source>
</evidence>
<feature type="compositionally biased region" description="Basic residues" evidence="6">
    <location>
        <begin position="1458"/>
        <end position="1470"/>
    </location>
</feature>
<dbReference type="SUPFAM" id="SSF47769">
    <property type="entry name" value="SAM/Pointed domain"/>
    <property type="match status" value="1"/>
</dbReference>
<feature type="region of interest" description="Disordered" evidence="6">
    <location>
        <begin position="54"/>
        <end position="159"/>
    </location>
</feature>
<feature type="region of interest" description="Disordered" evidence="6">
    <location>
        <begin position="1"/>
        <end position="27"/>
    </location>
</feature>
<feature type="compositionally biased region" description="Basic and acidic residues" evidence="6">
    <location>
        <begin position="604"/>
        <end position="613"/>
    </location>
</feature>
<keyword evidence="9" id="KW-1185">Reference proteome</keyword>
<dbReference type="InterPro" id="IPR021987">
    <property type="entry name" value="SLED"/>
</dbReference>
<feature type="region of interest" description="Disordered" evidence="6">
    <location>
        <begin position="1322"/>
        <end position="1597"/>
    </location>
</feature>
<dbReference type="Gene3D" id="1.10.150.50">
    <property type="entry name" value="Transcription Factor, Ets-1"/>
    <property type="match status" value="1"/>
</dbReference>
<feature type="compositionally biased region" description="Acidic residues" evidence="6">
    <location>
        <begin position="146"/>
        <end position="155"/>
    </location>
</feature>
<dbReference type="PROSITE" id="PS50105">
    <property type="entry name" value="SAM_DOMAIN"/>
    <property type="match status" value="1"/>
</dbReference>
<feature type="compositionally biased region" description="Acidic residues" evidence="6">
    <location>
        <begin position="54"/>
        <end position="65"/>
    </location>
</feature>
<feature type="region of interest" description="Disordered" evidence="6">
    <location>
        <begin position="921"/>
        <end position="941"/>
    </location>
</feature>
<feature type="repeat" description="MBT" evidence="5">
    <location>
        <begin position="345"/>
        <end position="451"/>
    </location>
</feature>
<dbReference type="Gene3D" id="2.30.30.140">
    <property type="match status" value="3"/>
</dbReference>
<evidence type="ECO:0000256" key="2">
    <source>
        <dbReference type="ARBA" id="ARBA00022491"/>
    </source>
</evidence>
<keyword evidence="4" id="KW-0539">Nucleus</keyword>
<gene>
    <name evidence="8" type="ORF">PEVE_00041723</name>
</gene>
<dbReference type="InterPro" id="IPR038348">
    <property type="entry name" value="SLED_sf"/>
</dbReference>
<dbReference type="InterPro" id="IPR013761">
    <property type="entry name" value="SAM/pointed_sf"/>
</dbReference>
<dbReference type="EMBL" id="CALNXI010000008">
    <property type="protein sequence ID" value="CAH3014324.1"/>
    <property type="molecule type" value="Genomic_DNA"/>
</dbReference>
<evidence type="ECO:0000313" key="9">
    <source>
        <dbReference type="Proteomes" id="UP001159427"/>
    </source>
</evidence>
<protein>
    <recommendedName>
        <fullName evidence="7">SAM domain-containing protein</fullName>
    </recommendedName>
</protein>
<dbReference type="Pfam" id="PF12140">
    <property type="entry name" value="SLED"/>
    <property type="match status" value="1"/>
</dbReference>
<proteinExistence type="predicted"/>
<dbReference type="SUPFAM" id="SSF63748">
    <property type="entry name" value="Tudor/PWWP/MBT"/>
    <property type="match status" value="3"/>
</dbReference>
<dbReference type="SMART" id="SM00561">
    <property type="entry name" value="MBT"/>
    <property type="match status" value="3"/>
</dbReference>
<evidence type="ECO:0000256" key="3">
    <source>
        <dbReference type="ARBA" id="ARBA00022737"/>
    </source>
</evidence>
<feature type="region of interest" description="Disordered" evidence="6">
    <location>
        <begin position="1061"/>
        <end position="1229"/>
    </location>
</feature>
<comment type="caution">
    <text evidence="8">The sequence shown here is derived from an EMBL/GenBank/DDBJ whole genome shotgun (WGS) entry which is preliminary data.</text>
</comment>
<keyword evidence="3" id="KW-0677">Repeat</keyword>
<comment type="subcellular location">
    <subcellularLocation>
        <location evidence="1">Nucleus</location>
    </subcellularLocation>
</comment>
<evidence type="ECO:0000256" key="6">
    <source>
        <dbReference type="SAM" id="MobiDB-lite"/>
    </source>
</evidence>
<dbReference type="Pfam" id="PF00536">
    <property type="entry name" value="SAM_1"/>
    <property type="match status" value="1"/>
</dbReference>
<dbReference type="CDD" id="cd20093">
    <property type="entry name" value="MBT_SFMBT_rpt1"/>
    <property type="match status" value="1"/>
</dbReference>
<organism evidence="8 9">
    <name type="scientific">Porites evermanni</name>
    <dbReference type="NCBI Taxonomy" id="104178"/>
    <lineage>
        <taxon>Eukaryota</taxon>
        <taxon>Metazoa</taxon>
        <taxon>Cnidaria</taxon>
        <taxon>Anthozoa</taxon>
        <taxon>Hexacorallia</taxon>
        <taxon>Scleractinia</taxon>
        <taxon>Fungiina</taxon>
        <taxon>Poritidae</taxon>
        <taxon>Porites</taxon>
    </lineage>
</organism>
<dbReference type="SMART" id="SM00454">
    <property type="entry name" value="SAM"/>
    <property type="match status" value="1"/>
</dbReference>
<dbReference type="CDD" id="cd09509">
    <property type="entry name" value="SAM_Polycomb"/>
    <property type="match status" value="1"/>
</dbReference>
<evidence type="ECO:0000256" key="4">
    <source>
        <dbReference type="ARBA" id="ARBA00023242"/>
    </source>
</evidence>
<feature type="compositionally biased region" description="Basic and acidic residues" evidence="6">
    <location>
        <begin position="1327"/>
        <end position="1338"/>
    </location>
</feature>
<feature type="compositionally biased region" description="Polar residues" evidence="6">
    <location>
        <begin position="127"/>
        <end position="136"/>
    </location>
</feature>
<sequence length="1689" mass="183449">MDNGNNQNDDHQPPAPASDLSAIDMDNFEQLTSELPAVGKNTLQFDNAAVEEDAELSLSIEDDQDTGNPTNADMKMELMPVESDGLHPETDDASCEEPDPTKEDTLAPEAMTGTEPANSDTKESKATETGVSTPSVSFDDKAEQNSQEEEEEEEEKPVKFGKIVDPHVLGCCEFCGGPVKRRRFCSPLKRFCSKGCSRSSRKAKKKEIEDIINGQEVDEGNSYTCTVTGSEGEAPHKVTWTDYMEAALSKAAPDCCFKHTTVEVPGLKPGMKLEAVDRNNPPSFCVATVIQKVGQRVRIRYDGFGKDSSNDHWCNFQAEELHPIGWCAQNGYPLQPPKGINSTLEDWRTFLTQTLTGALAAPHDLFRKTQEHFQPRVHGFEVGMKLEVVHPIKPSIICPATVTKSLGPYYFAITTDYQEDVPSVTFCCHSDSPGIFPAGWCSRHQVELAVPANYTKKTFTWDKYLALCRAPYAPGHLFRKPKTHKFKPGMKLEVVDLEQPQIIRVATITNGMGRMLQLFFDGQQKFQFVDFESPDIYPIGWCKRTGHPLHSPFGPIPSDAVSSFDEEETLDLPSFLEVMGRQNQSQTGQQAVGLLPKRIPSISKIEKDDKSAGEESDISDDDTGSERFYHNKNQIFFNKSCCYGPLLDPDKVSQLPEATPPGKVSSVIRTGLEMVAKAAFDPEKVIDLMQEGCGVRVVVKHKGKILKKAISRVDSRPKLERYLKRFCRRLICCEYFLSLKPVPTPCPDQCQADDQGNLQGPKGLKAKRSREYFEVKHLGVEKKKRGRKRKSDYLLPVDPNSVVTRALGDSGLPIGAPFSVVQGQTTFSTATAIAPVQNGSIVTQTPGIPQVTPQGATPGVSITSVSAGAPAFQTSGNVTVPRSATAVKGIPVIAPQGKVPMAHPQRSPVPINALPGGKPVTKEGVQSHNPGSAPNVPLTDGSSRIVTNVSSQRFATNATSLGTTITFGRAPPNVTISNCVPPPLTKIATEGSSSHVTTTTNVTVEPHSQLAIHAVSAVQTASSVSVPAPFSSASLHVPPVSRPSFSTATAGQLPVGTGYKPATSPPVFPRQVLSTNPGGVIRHPGVHPNPPGNASPIQVKPSSGTTPPPPPLVPNARVTPQGVRPQGMYVPAQSSSSSSISQPRPVLHSHQSPYSPIAARSGAVNHHPQGTAPPLLSNSSGVTSATPQAGMVARGVAQPGAPPVSQRPIMPNYHGVPRSRNPPQNAPPNMRFSSVRAPLGGGFARHPLPMRPQGNAVGPQQQSFKLRFNVPTVSGTVHQRNMGSNPPVSFVDAKLVTKSRIGPTPIQPKSSIEHLEALTNATNQEVKINDEPKIKEEETKVDEEEEEKGENEEKSASPPKRNLWWLKKKRRKRPRLTYIKTKYRRKDDEGAPSTSEVTPMDMDMEDDPELEVDDGPSQSSLGDRPKRGRPPKGVAFRFKTENFSNSDPDWDESEERRRVKPVVKKRKGRVKKDSTEVTSPKLKSPGLAGPSQIPGLSGAVVKEAGTSPPSHLARSPPFSPRSFQRAHTYHGTGIPGDKRVISPKGSVSKMVRMSSGSDPRGHHSLSASRYSPYSSSPSPRAPYSPSGHRSMHPKPLCVDVGTNTSLPGCVNGRSPDLPANPVTWSVEQVVRYVRSTDCINYANIFLDQEIDGKALMLLSRDSLMQFTRMKLGPTLKMCSYIAQLKLRAR</sequence>
<dbReference type="PROSITE" id="PS51079">
    <property type="entry name" value="MBT"/>
    <property type="match status" value="3"/>
</dbReference>
<feature type="repeat" description="MBT" evidence="5">
    <location>
        <begin position="238"/>
        <end position="337"/>
    </location>
</feature>
<feature type="compositionally biased region" description="Low complexity" evidence="6">
    <location>
        <begin position="1566"/>
        <end position="1586"/>
    </location>
</feature>
<feature type="compositionally biased region" description="Acidic residues" evidence="6">
    <location>
        <begin position="1339"/>
        <end position="1350"/>
    </location>
</feature>
<dbReference type="CDD" id="cd20095">
    <property type="entry name" value="MBT_SFMBT_rpt3"/>
    <property type="match status" value="1"/>
</dbReference>
<feature type="repeat" description="MBT" evidence="5">
    <location>
        <begin position="459"/>
        <end position="552"/>
    </location>
</feature>
<accession>A0ABN8LB72</accession>
<dbReference type="Gene3D" id="3.90.1150.190">
    <property type="entry name" value="SLED domain"/>
    <property type="match status" value="1"/>
</dbReference>
<name>A0ABN8LB72_9CNID</name>
<dbReference type="Pfam" id="PF02820">
    <property type="entry name" value="MBT"/>
    <property type="match status" value="3"/>
</dbReference>
<feature type="compositionally biased region" description="Basic residues" evidence="6">
    <location>
        <begin position="1366"/>
        <end position="1375"/>
    </location>
</feature>
<dbReference type="InterPro" id="IPR050548">
    <property type="entry name" value="PcG_chromatin_remod_factors"/>
</dbReference>
<dbReference type="InterPro" id="IPR001660">
    <property type="entry name" value="SAM"/>
</dbReference>
<dbReference type="InterPro" id="IPR004092">
    <property type="entry name" value="Mbt"/>
</dbReference>
<dbReference type="PANTHER" id="PTHR12247">
    <property type="entry name" value="POLYCOMB GROUP PROTEIN"/>
    <property type="match status" value="1"/>
</dbReference>
<feature type="compositionally biased region" description="Acidic residues" evidence="6">
    <location>
        <begin position="1402"/>
        <end position="1414"/>
    </location>
</feature>
<evidence type="ECO:0000256" key="5">
    <source>
        <dbReference type="PROSITE-ProRule" id="PRU00459"/>
    </source>
</evidence>
<feature type="compositionally biased region" description="Acidic residues" evidence="6">
    <location>
        <begin position="614"/>
        <end position="623"/>
    </location>
</feature>
<evidence type="ECO:0000259" key="7">
    <source>
        <dbReference type="PROSITE" id="PS50105"/>
    </source>
</evidence>
<feature type="domain" description="SAM" evidence="7">
    <location>
        <begin position="1624"/>
        <end position="1687"/>
    </location>
</feature>
<feature type="region of interest" description="Disordered" evidence="6">
    <location>
        <begin position="604"/>
        <end position="625"/>
    </location>
</feature>